<evidence type="ECO:0000256" key="10">
    <source>
        <dbReference type="ARBA" id="ARBA00022857"/>
    </source>
</evidence>
<dbReference type="Gene3D" id="3.30.465.10">
    <property type="match status" value="1"/>
</dbReference>
<feature type="active site" evidence="17">
    <location>
        <position position="333"/>
    </location>
</feature>
<evidence type="ECO:0000313" key="19">
    <source>
        <dbReference type="EMBL" id="ABK52065.1"/>
    </source>
</evidence>
<dbReference type="AlphaFoldDB" id="A0LRK5"/>
<evidence type="ECO:0000259" key="18">
    <source>
        <dbReference type="PROSITE" id="PS51387"/>
    </source>
</evidence>
<evidence type="ECO:0000256" key="6">
    <source>
        <dbReference type="ARBA" id="ARBA00022490"/>
    </source>
</evidence>
<dbReference type="InterPro" id="IPR036635">
    <property type="entry name" value="MurB_C_sf"/>
</dbReference>
<keyword evidence="10 17" id="KW-0521">NADP</keyword>
<dbReference type="SUPFAM" id="SSF56194">
    <property type="entry name" value="Uridine diphospho-N-Acetylenolpyruvylglucosamine reductase, MurB, C-terminal domain"/>
    <property type="match status" value="1"/>
</dbReference>
<evidence type="ECO:0000256" key="8">
    <source>
        <dbReference type="ARBA" id="ARBA00022630"/>
    </source>
</evidence>
<feature type="domain" description="FAD-binding PCMH-type" evidence="18">
    <location>
        <begin position="18"/>
        <end position="187"/>
    </location>
</feature>
<dbReference type="GO" id="GO:0071949">
    <property type="term" value="F:FAD binding"/>
    <property type="evidence" value="ECO:0007669"/>
    <property type="project" value="InterPro"/>
</dbReference>
<dbReference type="InterPro" id="IPR011601">
    <property type="entry name" value="MurB_C"/>
</dbReference>
<accession>A0LRK5</accession>
<dbReference type="GO" id="GO:0051301">
    <property type="term" value="P:cell division"/>
    <property type="evidence" value="ECO:0007669"/>
    <property type="project" value="UniProtKB-KW"/>
</dbReference>
<protein>
    <recommendedName>
        <fullName evidence="17">UDP-N-acetylenolpyruvoylglucosamine reductase</fullName>
        <ecNumber evidence="17">1.3.1.98</ecNumber>
    </recommendedName>
    <alternativeName>
        <fullName evidence="17">UDP-N-acetylmuramate dehydrogenase</fullName>
    </alternativeName>
</protein>
<comment type="function">
    <text evidence="2 17">Cell wall formation.</text>
</comment>
<dbReference type="GO" id="GO:0005829">
    <property type="term" value="C:cytosol"/>
    <property type="evidence" value="ECO:0007669"/>
    <property type="project" value="TreeGrafter"/>
</dbReference>
<evidence type="ECO:0000256" key="7">
    <source>
        <dbReference type="ARBA" id="ARBA00022618"/>
    </source>
</evidence>
<keyword evidence="20" id="KW-1185">Reference proteome</keyword>
<keyword evidence="13 17" id="KW-0560">Oxidoreductase</keyword>
<keyword evidence="7 17" id="KW-0132">Cell division</keyword>
<dbReference type="InterPro" id="IPR016166">
    <property type="entry name" value="FAD-bd_PCMH"/>
</dbReference>
<keyword evidence="11 17" id="KW-0133">Cell shape</keyword>
<dbReference type="GO" id="GO:0009252">
    <property type="term" value="P:peptidoglycan biosynthetic process"/>
    <property type="evidence" value="ECO:0007669"/>
    <property type="project" value="UniProtKB-UniRule"/>
</dbReference>
<dbReference type="PANTHER" id="PTHR21071">
    <property type="entry name" value="UDP-N-ACETYLENOLPYRUVOYLGLUCOSAMINE REDUCTASE"/>
    <property type="match status" value="1"/>
</dbReference>
<keyword evidence="8 17" id="KW-0285">Flavoprotein</keyword>
<dbReference type="Pfam" id="PF02873">
    <property type="entry name" value="MurB_C"/>
    <property type="match status" value="1"/>
</dbReference>
<dbReference type="GO" id="GO:0008762">
    <property type="term" value="F:UDP-N-acetylmuramate dehydrogenase activity"/>
    <property type="evidence" value="ECO:0007669"/>
    <property type="project" value="UniProtKB-UniRule"/>
</dbReference>
<keyword evidence="14 17" id="KW-0131">Cell cycle</keyword>
<comment type="catalytic activity">
    <reaction evidence="16 17">
        <text>UDP-N-acetyl-alpha-D-muramate + NADP(+) = UDP-N-acetyl-3-O-(1-carboxyvinyl)-alpha-D-glucosamine + NADPH + H(+)</text>
        <dbReference type="Rhea" id="RHEA:12248"/>
        <dbReference type="ChEBI" id="CHEBI:15378"/>
        <dbReference type="ChEBI" id="CHEBI:57783"/>
        <dbReference type="ChEBI" id="CHEBI:58349"/>
        <dbReference type="ChEBI" id="CHEBI:68483"/>
        <dbReference type="ChEBI" id="CHEBI:70757"/>
        <dbReference type="EC" id="1.3.1.98"/>
    </reaction>
</comment>
<dbReference type="eggNOG" id="COG0812">
    <property type="taxonomic scope" value="Bacteria"/>
</dbReference>
<dbReference type="SUPFAM" id="SSF56176">
    <property type="entry name" value="FAD-binding/transporter-associated domain-like"/>
    <property type="match status" value="1"/>
</dbReference>
<dbReference type="HOGENOM" id="CLU_035304_0_1_11"/>
<dbReference type="Gene3D" id="3.30.43.10">
    <property type="entry name" value="Uridine Diphospho-n-acetylenolpyruvylglucosamine Reductase, domain 2"/>
    <property type="match status" value="1"/>
</dbReference>
<keyword evidence="9 17" id="KW-0274">FAD</keyword>
<dbReference type="InterPro" id="IPR016169">
    <property type="entry name" value="FAD-bd_PCMH_sub2"/>
</dbReference>
<evidence type="ECO:0000256" key="13">
    <source>
        <dbReference type="ARBA" id="ARBA00023002"/>
    </source>
</evidence>
<evidence type="ECO:0000313" key="20">
    <source>
        <dbReference type="Proteomes" id="UP000008221"/>
    </source>
</evidence>
<proteinExistence type="inferred from homology"/>
<evidence type="ECO:0000256" key="1">
    <source>
        <dbReference type="ARBA" id="ARBA00001974"/>
    </source>
</evidence>
<evidence type="ECO:0000256" key="15">
    <source>
        <dbReference type="ARBA" id="ARBA00023316"/>
    </source>
</evidence>
<dbReference type="InterPro" id="IPR003170">
    <property type="entry name" value="MurB"/>
</dbReference>
<evidence type="ECO:0000256" key="5">
    <source>
        <dbReference type="ARBA" id="ARBA00010485"/>
    </source>
</evidence>
<evidence type="ECO:0000256" key="12">
    <source>
        <dbReference type="ARBA" id="ARBA00022984"/>
    </source>
</evidence>
<dbReference type="Pfam" id="PF01565">
    <property type="entry name" value="FAD_binding_4"/>
    <property type="match status" value="1"/>
</dbReference>
<evidence type="ECO:0000256" key="9">
    <source>
        <dbReference type="ARBA" id="ARBA00022827"/>
    </source>
</evidence>
<dbReference type="GO" id="GO:0008360">
    <property type="term" value="P:regulation of cell shape"/>
    <property type="evidence" value="ECO:0007669"/>
    <property type="project" value="UniProtKB-KW"/>
</dbReference>
<organism evidence="19 20">
    <name type="scientific">Acidothermus cellulolyticus (strain ATCC 43068 / DSM 8971 / 11B)</name>
    <dbReference type="NCBI Taxonomy" id="351607"/>
    <lineage>
        <taxon>Bacteria</taxon>
        <taxon>Bacillati</taxon>
        <taxon>Actinomycetota</taxon>
        <taxon>Actinomycetes</taxon>
        <taxon>Acidothermales</taxon>
        <taxon>Acidothermaceae</taxon>
        <taxon>Acidothermus</taxon>
    </lineage>
</organism>
<feature type="active site" evidence="17">
    <location>
        <position position="165"/>
    </location>
</feature>
<dbReference type="NCBIfam" id="TIGR00179">
    <property type="entry name" value="murB"/>
    <property type="match status" value="1"/>
</dbReference>
<dbReference type="Proteomes" id="UP000008221">
    <property type="component" value="Chromosome"/>
</dbReference>
<evidence type="ECO:0000256" key="16">
    <source>
        <dbReference type="ARBA" id="ARBA00048914"/>
    </source>
</evidence>
<dbReference type="UniPathway" id="UPA00219"/>
<gene>
    <name evidence="17" type="primary">murB</name>
    <name evidence="19" type="ordered locus">Acel_0291</name>
</gene>
<keyword evidence="6 17" id="KW-0963">Cytoplasm</keyword>
<dbReference type="InterPro" id="IPR036318">
    <property type="entry name" value="FAD-bd_PCMH-like_sf"/>
</dbReference>
<dbReference type="EC" id="1.3.1.98" evidence="17"/>
<feature type="active site" description="Proton donor" evidence="17">
    <location>
        <position position="242"/>
    </location>
</feature>
<comment type="pathway">
    <text evidence="4 17">Cell wall biogenesis; peptidoglycan biosynthesis.</text>
</comment>
<evidence type="ECO:0000256" key="14">
    <source>
        <dbReference type="ARBA" id="ARBA00023306"/>
    </source>
</evidence>
<dbReference type="STRING" id="351607.Acel_0291"/>
<dbReference type="PANTHER" id="PTHR21071:SF4">
    <property type="entry name" value="UDP-N-ACETYLENOLPYRUVOYLGLUCOSAMINE REDUCTASE"/>
    <property type="match status" value="1"/>
</dbReference>
<comment type="similarity">
    <text evidence="5 17">Belongs to the MurB family.</text>
</comment>
<dbReference type="EMBL" id="CP000481">
    <property type="protein sequence ID" value="ABK52065.1"/>
    <property type="molecule type" value="Genomic_DNA"/>
</dbReference>
<dbReference type="HAMAP" id="MF_00037">
    <property type="entry name" value="MurB"/>
    <property type="match status" value="1"/>
</dbReference>
<dbReference type="InterPro" id="IPR016167">
    <property type="entry name" value="FAD-bd_PCMH_sub1"/>
</dbReference>
<sequence length="341" mass="36180">MPVLDPPVCLAECTTLRLGGPAARFVDAHDEAELLDEIRQADDNGEPLLVIGAGSNLVVADAGFPGTVLRVAFRGIRWSSDGDRLLVDIAAGQVWDDVVTAAIAEGCAGLECLSGIPGLAGATPVQNVGAYGAEIADVCVGVRVYDRLARRVRWLAGSECRFGYRHSILKNDDRYVVLTVRLSLRRSRLSTPIRYQQLADALGVPLGDCAPVDAVRNAVLELRAAKGMLLDPGDPDTVSAGSFFTNPIVPDSQAPPEAPRFPAHAPGLVKIPAAWLIEQAGFAKGHRLDGVGISSKHALALVNRGGSTADLLELARRIRAAVQEKFGILLDVEPRLVGVRL</sequence>
<comment type="subcellular location">
    <subcellularLocation>
        <location evidence="3 17">Cytoplasm</location>
    </subcellularLocation>
</comment>
<keyword evidence="12 17" id="KW-0573">Peptidoglycan synthesis</keyword>
<dbReference type="Gene3D" id="3.90.78.10">
    <property type="entry name" value="UDP-N-acetylenolpyruvoylglucosamine reductase, C-terminal domain"/>
    <property type="match status" value="1"/>
</dbReference>
<dbReference type="KEGG" id="ace:Acel_0291"/>
<evidence type="ECO:0000256" key="11">
    <source>
        <dbReference type="ARBA" id="ARBA00022960"/>
    </source>
</evidence>
<dbReference type="PROSITE" id="PS51387">
    <property type="entry name" value="FAD_PCMH"/>
    <property type="match status" value="1"/>
</dbReference>
<dbReference type="RefSeq" id="WP_011719128.1">
    <property type="nucleotide sequence ID" value="NC_008578.1"/>
</dbReference>
<dbReference type="InterPro" id="IPR006094">
    <property type="entry name" value="Oxid_FAD_bind_N"/>
</dbReference>
<dbReference type="InParanoid" id="A0LRK5"/>
<dbReference type="GO" id="GO:0071555">
    <property type="term" value="P:cell wall organization"/>
    <property type="evidence" value="ECO:0007669"/>
    <property type="project" value="UniProtKB-KW"/>
</dbReference>
<name>A0LRK5_ACIC1</name>
<evidence type="ECO:0000256" key="4">
    <source>
        <dbReference type="ARBA" id="ARBA00004752"/>
    </source>
</evidence>
<keyword evidence="15 17" id="KW-0961">Cell wall biogenesis/degradation</keyword>
<evidence type="ECO:0000256" key="3">
    <source>
        <dbReference type="ARBA" id="ARBA00004496"/>
    </source>
</evidence>
<dbReference type="FunCoup" id="A0LRK5">
    <property type="interactions" value="80"/>
</dbReference>
<evidence type="ECO:0000256" key="17">
    <source>
        <dbReference type="HAMAP-Rule" id="MF_00037"/>
    </source>
</evidence>
<evidence type="ECO:0000256" key="2">
    <source>
        <dbReference type="ARBA" id="ARBA00003921"/>
    </source>
</evidence>
<comment type="cofactor">
    <cofactor evidence="1 17">
        <name>FAD</name>
        <dbReference type="ChEBI" id="CHEBI:57692"/>
    </cofactor>
</comment>
<dbReference type="NCBIfam" id="NF010478">
    <property type="entry name" value="PRK13903.1"/>
    <property type="match status" value="1"/>
</dbReference>
<reference evidence="19 20" key="1">
    <citation type="journal article" date="2009" name="Genome Res.">
        <title>Complete genome of the cellulolytic thermophile Acidothermus cellulolyticus 11B provides insights into its ecophysiological and evolutionary adaptations.</title>
        <authorList>
            <person name="Barabote R.D."/>
            <person name="Xie G."/>
            <person name="Leu D.H."/>
            <person name="Normand P."/>
            <person name="Necsulea A."/>
            <person name="Daubin V."/>
            <person name="Medigue C."/>
            <person name="Adney W.S."/>
            <person name="Xu X.C."/>
            <person name="Lapidus A."/>
            <person name="Parales R.E."/>
            <person name="Detter C."/>
            <person name="Pujic P."/>
            <person name="Bruce D."/>
            <person name="Lavire C."/>
            <person name="Challacombe J.F."/>
            <person name="Brettin T.S."/>
            <person name="Berry A.M."/>
        </authorList>
    </citation>
    <scope>NUCLEOTIDE SEQUENCE [LARGE SCALE GENOMIC DNA]</scope>
    <source>
        <strain evidence="20">ATCC 43068 / DSM 8971 / 11B</strain>
    </source>
</reference>